<reference evidence="3" key="1">
    <citation type="submission" date="2022-11" db="UniProtKB">
        <authorList>
            <consortium name="WormBaseParasite"/>
        </authorList>
    </citation>
    <scope>IDENTIFICATION</scope>
</reference>
<evidence type="ECO:0000313" key="2">
    <source>
        <dbReference type="Proteomes" id="UP000887578"/>
    </source>
</evidence>
<keyword evidence="2" id="KW-1185">Reference proteome</keyword>
<proteinExistence type="predicted"/>
<sequence>MTDNYILFQNAPKRGDCDGCQEIIPAGHLEVVYQKFYHFDCFFNVFDLDVCDKKIISIATEKYMDENKEPKPFVSLEDFDFIGGFNLRISEADLIKIREHLALAKEHKTRYFIPSVLRTNDIDCAGECYFRSRRGSGVGKELGLLFQNNEYNPEYQKDNTSYLLPTAETTSFEKNFCAEKIKYKIIGLRIRYQTKTYHPESFAEMGKVNMDGEEIGNYHKLSYCQKRRLRNLFKKSNDFDIPLIEEAKRDDYCTLADCPDANGRPSKFPWPYTIKRGDLHIKFHGDIYHPSCFKSTKKSEMDIKDFFGYESLSQRTKHLLEKIFEDTEMDIEEDEPSGDGGGSSGFKSDQMDDDNDVEGPPAKKSKMEPQMQDENVSNENIENEFDNDQEPFDGTNVKEEMSEPIVLQINTSNELNNTHVGPDREEKEGNKESGNLVVENVVSGNVMEDVKEIPEIKKEAKGEPETITLDDDDETDVVKVEPQNDIRQNGKEVQQTIIQEPFVIRLPSEAFVESTLENLKIPFTRDGIGFLCKIKCRDIPATASPGTTFEISSSDNSFFKCLSLFFTGTIDGIDFSKVNESSPEFRKLHECNELTIAHFTLICSWFRCRIGIFSNGRLSGKYGNWNGDEPIFLIENNNGFYKPVLSFK</sequence>
<feature type="compositionally biased region" description="Basic and acidic residues" evidence="1">
    <location>
        <begin position="421"/>
        <end position="431"/>
    </location>
</feature>
<evidence type="ECO:0000313" key="3">
    <source>
        <dbReference type="WBParaSite" id="PDA_v2.g27852.t1"/>
    </source>
</evidence>
<organism evidence="2 3">
    <name type="scientific">Panagrolaimus davidi</name>
    <dbReference type="NCBI Taxonomy" id="227884"/>
    <lineage>
        <taxon>Eukaryota</taxon>
        <taxon>Metazoa</taxon>
        <taxon>Ecdysozoa</taxon>
        <taxon>Nematoda</taxon>
        <taxon>Chromadorea</taxon>
        <taxon>Rhabditida</taxon>
        <taxon>Tylenchina</taxon>
        <taxon>Panagrolaimomorpha</taxon>
        <taxon>Panagrolaimoidea</taxon>
        <taxon>Panagrolaimidae</taxon>
        <taxon>Panagrolaimus</taxon>
    </lineage>
</organism>
<dbReference type="WBParaSite" id="PDA_v2.g27852.t1">
    <property type="protein sequence ID" value="PDA_v2.g27852.t1"/>
    <property type="gene ID" value="PDA_v2.g27852"/>
</dbReference>
<protein>
    <submittedName>
        <fullName evidence="3">Uncharacterized protein</fullName>
    </submittedName>
</protein>
<feature type="compositionally biased region" description="Acidic residues" evidence="1">
    <location>
        <begin position="327"/>
        <end position="337"/>
    </location>
</feature>
<dbReference type="Proteomes" id="UP000887578">
    <property type="component" value="Unplaced"/>
</dbReference>
<name>A0A914Q8H6_9BILA</name>
<feature type="region of interest" description="Disordered" evidence="1">
    <location>
        <begin position="327"/>
        <end position="374"/>
    </location>
</feature>
<feature type="region of interest" description="Disordered" evidence="1">
    <location>
        <begin position="408"/>
        <end position="432"/>
    </location>
</feature>
<evidence type="ECO:0000256" key="1">
    <source>
        <dbReference type="SAM" id="MobiDB-lite"/>
    </source>
</evidence>
<feature type="compositionally biased region" description="Polar residues" evidence="1">
    <location>
        <begin position="408"/>
        <end position="419"/>
    </location>
</feature>
<accession>A0A914Q8H6</accession>
<dbReference type="AlphaFoldDB" id="A0A914Q8H6"/>